<dbReference type="GO" id="GO:0009401">
    <property type="term" value="P:phosphoenolpyruvate-dependent sugar phosphotransferase system"/>
    <property type="evidence" value="ECO:0007669"/>
    <property type="project" value="UniProtKB-KW"/>
</dbReference>
<dbReference type="GO" id="GO:0008965">
    <property type="term" value="F:phosphoenolpyruvate-protein phosphotransferase activity"/>
    <property type="evidence" value="ECO:0007669"/>
    <property type="project" value="UniProtKB-EC"/>
</dbReference>
<comment type="catalytic activity">
    <reaction evidence="1">
        <text>L-histidyl-[protein] + phosphoenolpyruvate = N(pros)-phospho-L-histidyl-[protein] + pyruvate</text>
        <dbReference type="Rhea" id="RHEA:23880"/>
        <dbReference type="Rhea" id="RHEA-COMP:9745"/>
        <dbReference type="Rhea" id="RHEA-COMP:9746"/>
        <dbReference type="ChEBI" id="CHEBI:15361"/>
        <dbReference type="ChEBI" id="CHEBI:29979"/>
        <dbReference type="ChEBI" id="CHEBI:58702"/>
        <dbReference type="ChEBI" id="CHEBI:64837"/>
        <dbReference type="EC" id="2.7.3.9"/>
    </reaction>
</comment>
<dbReference type="PRINTS" id="PR01736">
    <property type="entry name" value="PHPHTRNFRASE"/>
</dbReference>
<name>A0AB39UW73_9GAMM</name>
<evidence type="ECO:0000256" key="1">
    <source>
        <dbReference type="ARBA" id="ARBA00000683"/>
    </source>
</evidence>
<dbReference type="Gene3D" id="3.50.30.10">
    <property type="entry name" value="Phosphohistidine domain"/>
    <property type="match status" value="1"/>
</dbReference>
<keyword evidence="13" id="KW-0460">Magnesium</keyword>
<comment type="cofactor">
    <cofactor evidence="2">
        <name>Mg(2+)</name>
        <dbReference type="ChEBI" id="CHEBI:18420"/>
    </cofactor>
</comment>
<evidence type="ECO:0000313" key="15">
    <source>
        <dbReference type="EMBL" id="XDT72404.1"/>
    </source>
</evidence>
<dbReference type="PANTHER" id="PTHR46244">
    <property type="entry name" value="PHOSPHOENOLPYRUVATE-PROTEIN PHOSPHOTRANSFERASE"/>
    <property type="match status" value="1"/>
</dbReference>
<comment type="subcellular location">
    <subcellularLocation>
        <location evidence="3">Cytoplasm</location>
    </subcellularLocation>
</comment>
<dbReference type="SUPFAM" id="SSF47831">
    <property type="entry name" value="Enzyme I of the PEP:sugar phosphotransferase system HPr-binding (sub)domain"/>
    <property type="match status" value="1"/>
</dbReference>
<dbReference type="SUPFAM" id="SSF55781">
    <property type="entry name" value="GAF domain-like"/>
    <property type="match status" value="1"/>
</dbReference>
<dbReference type="InterPro" id="IPR008731">
    <property type="entry name" value="PTS_EIN"/>
</dbReference>
<keyword evidence="8" id="KW-0762">Sugar transport</keyword>
<protein>
    <recommendedName>
        <fullName evidence="5">phosphoenolpyruvate--protein phosphotransferase</fullName>
        <ecNumber evidence="5">2.7.3.9</ecNumber>
    </recommendedName>
</protein>
<dbReference type="Pfam" id="PF00391">
    <property type="entry name" value="PEP-utilizers"/>
    <property type="match status" value="1"/>
</dbReference>
<evidence type="ECO:0000256" key="7">
    <source>
        <dbReference type="ARBA" id="ARBA00022490"/>
    </source>
</evidence>
<dbReference type="InterPro" id="IPR000121">
    <property type="entry name" value="PEP_util_C"/>
</dbReference>
<dbReference type="InterPro" id="IPR003018">
    <property type="entry name" value="GAF"/>
</dbReference>
<reference evidence="15" key="1">
    <citation type="submission" date="2024-05" db="EMBL/GenBank/DDBJ databases">
        <title>Genome sequencing of novel strain.</title>
        <authorList>
            <person name="Ganbat D."/>
            <person name="Ganbat S."/>
            <person name="Lee S.-J."/>
        </authorList>
    </citation>
    <scope>NUCLEOTIDE SEQUENCE</scope>
    <source>
        <strain evidence="15">SMD15-11</strain>
    </source>
</reference>
<proteinExistence type="inferred from homology"/>
<dbReference type="KEGG" id="tcd:AAIA72_16665"/>
<dbReference type="EC" id="2.7.3.9" evidence="5"/>
<dbReference type="RefSeq" id="WP_369601414.1">
    <property type="nucleotide sequence ID" value="NZ_CP154858.1"/>
</dbReference>
<dbReference type="Pfam" id="PF02896">
    <property type="entry name" value="PEP-utilizers_C"/>
    <property type="match status" value="1"/>
</dbReference>
<evidence type="ECO:0000256" key="3">
    <source>
        <dbReference type="ARBA" id="ARBA00004496"/>
    </source>
</evidence>
<evidence type="ECO:0000256" key="13">
    <source>
        <dbReference type="ARBA" id="ARBA00022842"/>
    </source>
</evidence>
<keyword evidence="7" id="KW-0963">Cytoplasm</keyword>
<dbReference type="SUPFAM" id="SSF52009">
    <property type="entry name" value="Phosphohistidine domain"/>
    <property type="match status" value="1"/>
</dbReference>
<dbReference type="AlphaFoldDB" id="A0AB39UW73"/>
<dbReference type="NCBIfam" id="NF008283">
    <property type="entry name" value="PRK11061.1"/>
    <property type="match status" value="1"/>
</dbReference>
<dbReference type="InterPro" id="IPR029016">
    <property type="entry name" value="GAF-like_dom_sf"/>
</dbReference>
<dbReference type="GO" id="GO:0016301">
    <property type="term" value="F:kinase activity"/>
    <property type="evidence" value="ECO:0007669"/>
    <property type="project" value="UniProtKB-KW"/>
</dbReference>
<evidence type="ECO:0000256" key="6">
    <source>
        <dbReference type="ARBA" id="ARBA00022448"/>
    </source>
</evidence>
<keyword evidence="6" id="KW-0813">Transport</keyword>
<evidence type="ECO:0000256" key="2">
    <source>
        <dbReference type="ARBA" id="ARBA00001946"/>
    </source>
</evidence>
<evidence type="ECO:0000256" key="12">
    <source>
        <dbReference type="ARBA" id="ARBA00022777"/>
    </source>
</evidence>
<evidence type="ECO:0000256" key="8">
    <source>
        <dbReference type="ARBA" id="ARBA00022597"/>
    </source>
</evidence>
<evidence type="ECO:0000256" key="4">
    <source>
        <dbReference type="ARBA" id="ARBA00007837"/>
    </source>
</evidence>
<gene>
    <name evidence="15" type="primary">ptsP</name>
    <name evidence="15" type="ORF">AAIA72_16665</name>
</gene>
<dbReference type="Gene3D" id="3.20.20.60">
    <property type="entry name" value="Phosphoenolpyruvate-binding domains"/>
    <property type="match status" value="1"/>
</dbReference>
<keyword evidence="12" id="KW-0418">Kinase</keyword>
<keyword evidence="10" id="KW-0598">Phosphotransferase system</keyword>
<dbReference type="InterPro" id="IPR040442">
    <property type="entry name" value="Pyrv_kinase-like_dom_sf"/>
</dbReference>
<evidence type="ECO:0000256" key="9">
    <source>
        <dbReference type="ARBA" id="ARBA00022679"/>
    </source>
</evidence>
<feature type="domain" description="GAF" evidence="14">
    <location>
        <begin position="20"/>
        <end position="167"/>
    </location>
</feature>
<comment type="similarity">
    <text evidence="4">Belongs to the PEP-utilizing enzyme family.</text>
</comment>
<dbReference type="Pfam" id="PF05524">
    <property type="entry name" value="PEP-utilisers_N"/>
    <property type="match status" value="1"/>
</dbReference>
<dbReference type="InterPro" id="IPR036618">
    <property type="entry name" value="PtsI_HPr-bd_sf"/>
</dbReference>
<dbReference type="GO" id="GO:0046872">
    <property type="term" value="F:metal ion binding"/>
    <property type="evidence" value="ECO:0007669"/>
    <property type="project" value="UniProtKB-KW"/>
</dbReference>
<accession>A0AB39UW73</accession>
<evidence type="ECO:0000256" key="5">
    <source>
        <dbReference type="ARBA" id="ARBA00012232"/>
    </source>
</evidence>
<keyword evidence="9 15" id="KW-0808">Transferase</keyword>
<evidence type="ECO:0000259" key="14">
    <source>
        <dbReference type="SMART" id="SM00065"/>
    </source>
</evidence>
<organism evidence="15">
    <name type="scientific">Thermohahella caldifontis</name>
    <dbReference type="NCBI Taxonomy" id="3142973"/>
    <lineage>
        <taxon>Bacteria</taxon>
        <taxon>Pseudomonadati</taxon>
        <taxon>Pseudomonadota</taxon>
        <taxon>Gammaproteobacteria</taxon>
        <taxon>Oceanospirillales</taxon>
        <taxon>Hahellaceae</taxon>
        <taxon>Thermohahella</taxon>
    </lineage>
</organism>
<dbReference type="InterPro" id="IPR008279">
    <property type="entry name" value="PEP-util_enz_mobile_dom"/>
</dbReference>
<dbReference type="InterPro" id="IPR036637">
    <property type="entry name" value="Phosphohistidine_dom_sf"/>
</dbReference>
<dbReference type="InterPro" id="IPR015813">
    <property type="entry name" value="Pyrv/PenolPyrv_kinase-like_dom"/>
</dbReference>
<dbReference type="Pfam" id="PF01590">
    <property type="entry name" value="GAF"/>
    <property type="match status" value="1"/>
</dbReference>
<evidence type="ECO:0000256" key="11">
    <source>
        <dbReference type="ARBA" id="ARBA00022723"/>
    </source>
</evidence>
<dbReference type="Gene3D" id="3.30.450.40">
    <property type="match status" value="1"/>
</dbReference>
<dbReference type="NCBIfam" id="TIGR01417">
    <property type="entry name" value="PTS_I_fam"/>
    <property type="match status" value="1"/>
</dbReference>
<dbReference type="EMBL" id="CP154858">
    <property type="protein sequence ID" value="XDT72404.1"/>
    <property type="molecule type" value="Genomic_DNA"/>
</dbReference>
<dbReference type="InterPro" id="IPR006318">
    <property type="entry name" value="PTS_EI-like"/>
</dbReference>
<keyword evidence="11" id="KW-0479">Metal-binding</keyword>
<dbReference type="InterPro" id="IPR050499">
    <property type="entry name" value="PEP-utilizing_PTS_enzyme"/>
</dbReference>
<dbReference type="GO" id="GO:0005737">
    <property type="term" value="C:cytoplasm"/>
    <property type="evidence" value="ECO:0007669"/>
    <property type="project" value="UniProtKB-SubCell"/>
</dbReference>
<sequence length="764" mass="84610">MQEPLQTLRAIFQEAADLRSPRDLLGLIVKRVRDALDAQVCSIYLLDQEQNTLVLAATCGLEEGSVGRVRMPVGEGLVGHVASHIQLVNVADAASHPSFRFFPESGEERFKSFLGAPIVHFRKLIGVIVVQTEREQPFSESAEAFLITVAAQLAGTIKHLLDNNILAELHNERLKRNLRVVGLRGAPGIAVGQVVWLKRTADLGTVDEDERSTSVETEMERFENAVRIAREALKESQNQLGSAAPKDVQALFKVYKMILSDQAWVNEVASHIRQGYSASAAVKRTVDAHARIFEQMDDPYLRAKSEDIRHIGNLVFSALRGEHNTPDVEALPDRMVLTGEGLSIADLTRYPQEKLAAVVCIGGAALSHVAVLASALGIPAVMGVSDLNRSEVNGAWAVVDGYRAQVIFHPSPELLKEYRRLERSERRLYKGLDALRNQPAETPDGERVVLYANTGLLADITPGLERGAEGVGLYRSEIPFMMHASFPSEDEQVGIYRHVLKAYAPKPVHIRTLDVGGDKPLPYYEIQEDNPFLGWRGICFTLDNTAVFMTQIRALLRANIGLGNLSIMLPMVCDWHEVDAFRSLLVEAQAQLRDQGHEVELPPVGVMLEVPAVMTCLDELAERADYLSLGTNDFTQYWLAVDRNNPKVADLYDWLHPSVLRAIAYIVAFSQKKRIPLSLCGEMAADPAALILLMGMGVRKISVSAANLLKAKWVIRTIPAERARSVWKKTRTMQSRDDIHALLDSVLEEYGLDALTRAGGQRRT</sequence>
<evidence type="ECO:0000256" key="10">
    <source>
        <dbReference type="ARBA" id="ARBA00022683"/>
    </source>
</evidence>
<dbReference type="PANTHER" id="PTHR46244:SF1">
    <property type="entry name" value="PHOSPHOENOLPYRUVATE-DEPENDENT PHOSPHOTRANSFERASE SYSTEM"/>
    <property type="match status" value="1"/>
</dbReference>
<dbReference type="SUPFAM" id="SSF51621">
    <property type="entry name" value="Phosphoenolpyruvate/pyruvate domain"/>
    <property type="match status" value="1"/>
</dbReference>
<dbReference type="Gene3D" id="1.10.274.10">
    <property type="entry name" value="PtsI, HPr-binding domain"/>
    <property type="match status" value="1"/>
</dbReference>
<dbReference type="SMART" id="SM00065">
    <property type="entry name" value="GAF"/>
    <property type="match status" value="1"/>
</dbReference>